<dbReference type="PANTHER" id="PTHR37477:SF1">
    <property type="entry name" value="COBALT-PRECORRIN-5A HYDROLASE"/>
    <property type="match status" value="1"/>
</dbReference>
<accession>A0ABY8D9S2</accession>
<evidence type="ECO:0000313" key="2">
    <source>
        <dbReference type="EMBL" id="WEX86817.1"/>
    </source>
</evidence>
<name>A0ABY8D9S2_9HYPH</name>
<dbReference type="SUPFAM" id="SSF159664">
    <property type="entry name" value="CobE/GbiG C-terminal domain-like"/>
    <property type="match status" value="1"/>
</dbReference>
<keyword evidence="3" id="KW-1185">Reference proteome</keyword>
<evidence type="ECO:0000259" key="1">
    <source>
        <dbReference type="Pfam" id="PF01890"/>
    </source>
</evidence>
<dbReference type="RefSeq" id="WP_280658886.1">
    <property type="nucleotide sequence ID" value="NZ_CP120373.1"/>
</dbReference>
<dbReference type="Gene3D" id="3.30.420.180">
    <property type="entry name" value="CobE/GbiG C-terminal domain"/>
    <property type="match status" value="1"/>
</dbReference>
<gene>
    <name evidence="2" type="ORF">PZN02_003148</name>
</gene>
<dbReference type="PANTHER" id="PTHR37477">
    <property type="entry name" value="COBALT-PRECORRIN-5A HYDROLASE"/>
    <property type="match status" value="1"/>
</dbReference>
<reference evidence="2 3" key="1">
    <citation type="submission" date="2023-03" db="EMBL/GenBank/DDBJ databases">
        <authorList>
            <person name="Kaur S."/>
            <person name="Espinosa-Saiz D."/>
            <person name="Velazquez E."/>
            <person name="Menendez E."/>
            <person name="diCenzo G.C."/>
        </authorList>
    </citation>
    <scope>NUCLEOTIDE SEQUENCE [LARGE SCALE GENOMIC DNA]</scope>
    <source>
        <strain evidence="2 3">LMG 24692</strain>
    </source>
</reference>
<sequence length="151" mass="15121">MPSVNGPIVAKLVLGLGCERNTAPEEVIALAEQALAEAGVDRGDVDLVASLDARAEEPAIHAAARHLSAPVCFFDAPTLEAESARLQNPSDIVFAHTGCHGVAEGAALTGAGPDAVLIVPKIRSARATAAIAGPACATGEAAIRTKRAGAA</sequence>
<proteinExistence type="predicted"/>
<dbReference type="InterPro" id="IPR002750">
    <property type="entry name" value="CobE/GbiG_C"/>
</dbReference>
<dbReference type="InterPro" id="IPR052553">
    <property type="entry name" value="CbiG_hydrolase"/>
</dbReference>
<dbReference type="Pfam" id="PF01890">
    <property type="entry name" value="CbiG_C"/>
    <property type="match status" value="1"/>
</dbReference>
<protein>
    <submittedName>
        <fullName evidence="2">Cobalamin biosynthesis protein</fullName>
    </submittedName>
</protein>
<organism evidence="2 3">
    <name type="scientific">Sinorhizobium garamanticum</name>
    <dbReference type="NCBI Taxonomy" id="680247"/>
    <lineage>
        <taxon>Bacteria</taxon>
        <taxon>Pseudomonadati</taxon>
        <taxon>Pseudomonadota</taxon>
        <taxon>Alphaproteobacteria</taxon>
        <taxon>Hyphomicrobiales</taxon>
        <taxon>Rhizobiaceae</taxon>
        <taxon>Sinorhizobium/Ensifer group</taxon>
        <taxon>Sinorhizobium</taxon>
    </lineage>
</organism>
<dbReference type="Proteomes" id="UP001229355">
    <property type="component" value="Chromosome 1"/>
</dbReference>
<dbReference type="InterPro" id="IPR036518">
    <property type="entry name" value="CobE/GbiG_C_sf"/>
</dbReference>
<dbReference type="EMBL" id="CP120373">
    <property type="protein sequence ID" value="WEX86817.1"/>
    <property type="molecule type" value="Genomic_DNA"/>
</dbReference>
<evidence type="ECO:0000313" key="3">
    <source>
        <dbReference type="Proteomes" id="UP001229355"/>
    </source>
</evidence>
<feature type="domain" description="CobE/GbiG C-terminal" evidence="1">
    <location>
        <begin position="12"/>
        <end position="132"/>
    </location>
</feature>